<dbReference type="SUPFAM" id="SSF53822">
    <property type="entry name" value="Periplasmic binding protein-like I"/>
    <property type="match status" value="1"/>
</dbReference>
<gene>
    <name evidence="6" type="ORF">HPBE_LOCUS21654</name>
</gene>
<evidence type="ECO:0000256" key="4">
    <source>
        <dbReference type="ARBA" id="ARBA00023136"/>
    </source>
</evidence>
<keyword evidence="2" id="KW-0812">Transmembrane</keyword>
<accession>A0A3P8C951</accession>
<dbReference type="AlphaFoldDB" id="A0A3P8C951"/>
<organism evidence="6">
    <name type="scientific">Heligmosomoides polygyrus</name>
    <name type="common">Parasitic roundworm</name>
    <dbReference type="NCBI Taxonomy" id="6339"/>
    <lineage>
        <taxon>Eukaryota</taxon>
        <taxon>Metazoa</taxon>
        <taxon>Ecdysozoa</taxon>
        <taxon>Nematoda</taxon>
        <taxon>Chromadorea</taxon>
        <taxon>Rhabditida</taxon>
        <taxon>Rhabditina</taxon>
        <taxon>Rhabditomorpha</taxon>
        <taxon>Strongyloidea</taxon>
        <taxon>Heligmosomidae</taxon>
        <taxon>Heligmosomoides</taxon>
    </lineage>
</organism>
<evidence type="ECO:0000256" key="1">
    <source>
        <dbReference type="ARBA" id="ARBA00004370"/>
    </source>
</evidence>
<dbReference type="InterPro" id="IPR001828">
    <property type="entry name" value="ANF_lig-bd_rcpt"/>
</dbReference>
<feature type="domain" description="Receptor ligand binding region" evidence="5">
    <location>
        <begin position="2"/>
        <end position="103"/>
    </location>
</feature>
<name>A0A3P8C951_HELPZ</name>
<dbReference type="Gene3D" id="3.40.50.2300">
    <property type="match status" value="1"/>
</dbReference>
<dbReference type="EMBL" id="UZAH01033210">
    <property type="protein sequence ID" value="VDP27160.1"/>
    <property type="molecule type" value="Genomic_DNA"/>
</dbReference>
<evidence type="ECO:0000256" key="2">
    <source>
        <dbReference type="ARBA" id="ARBA00022692"/>
    </source>
</evidence>
<keyword evidence="3" id="KW-1133">Transmembrane helix</keyword>
<reference evidence="6" key="1">
    <citation type="submission" date="2018-11" db="EMBL/GenBank/DDBJ databases">
        <authorList>
            <consortium name="Pathogen Informatics"/>
        </authorList>
    </citation>
    <scope>NUCLEOTIDE SEQUENCE [LARGE SCALE GENOMIC DNA]</scope>
</reference>
<dbReference type="GO" id="GO:0016020">
    <property type="term" value="C:membrane"/>
    <property type="evidence" value="ECO:0007669"/>
    <property type="project" value="UniProtKB-SubCell"/>
</dbReference>
<dbReference type="OrthoDB" id="5858212at2759"/>
<evidence type="ECO:0000313" key="6">
    <source>
        <dbReference type="EMBL" id="VDP27160.1"/>
    </source>
</evidence>
<dbReference type="Pfam" id="PF01094">
    <property type="entry name" value="ANF_receptor"/>
    <property type="match status" value="1"/>
</dbReference>
<sequence length="172" mass="19198">MSTSSVLDSLIRFPTTAVLSVNSFSLGVAVKTILLSFDWNQFAFIFSTIGDKELTCSSVKNDMQSVINQYDSITLNYVGQLFQFTSEGIASIMETVSERARIIPMLGDKELMVWQDPHTPSDGRDEEAKEAFSWVMAITDLITTGRSLFFSTWVLVRVIRDIKNSATQSSSE</sequence>
<evidence type="ECO:0000259" key="5">
    <source>
        <dbReference type="Pfam" id="PF01094"/>
    </source>
</evidence>
<dbReference type="InterPro" id="IPR028082">
    <property type="entry name" value="Peripla_BP_I"/>
</dbReference>
<proteinExistence type="predicted"/>
<keyword evidence="4" id="KW-0472">Membrane</keyword>
<evidence type="ECO:0000256" key="3">
    <source>
        <dbReference type="ARBA" id="ARBA00022989"/>
    </source>
</evidence>
<comment type="subcellular location">
    <subcellularLocation>
        <location evidence="1">Membrane</location>
    </subcellularLocation>
</comment>
<protein>
    <recommendedName>
        <fullName evidence="5">Receptor ligand binding region domain-containing protein</fullName>
    </recommendedName>
</protein>